<dbReference type="GO" id="GO:0046872">
    <property type="term" value="F:metal ion binding"/>
    <property type="evidence" value="ECO:0007669"/>
    <property type="project" value="UniProtKB-KW"/>
</dbReference>
<dbReference type="AlphaFoldDB" id="A0AA47AB23"/>
<feature type="binding site" evidence="1">
    <location>
        <position position="340"/>
    </location>
    <ligand>
        <name>Mn(2+)</name>
        <dbReference type="ChEBI" id="CHEBI:29035"/>
        <label>2</label>
    </ligand>
</feature>
<dbReference type="InterPro" id="IPR002933">
    <property type="entry name" value="Peptidase_M20"/>
</dbReference>
<dbReference type="InterPro" id="IPR011650">
    <property type="entry name" value="Peptidase_M20_dimer"/>
</dbReference>
<dbReference type="GO" id="GO:0016805">
    <property type="term" value="F:dipeptidase activity"/>
    <property type="evidence" value="ECO:0007669"/>
    <property type="project" value="TreeGrafter"/>
</dbReference>
<evidence type="ECO:0000313" key="3">
    <source>
        <dbReference type="EMBL" id="UZG50973.1"/>
    </source>
</evidence>
<feature type="binding site" evidence="1">
    <location>
        <position position="87"/>
    </location>
    <ligand>
        <name>Mn(2+)</name>
        <dbReference type="ChEBI" id="CHEBI:29035"/>
        <label>2</label>
    </ligand>
</feature>
<dbReference type="Gene3D" id="3.30.70.360">
    <property type="match status" value="1"/>
</dbReference>
<dbReference type="GO" id="GO:0005737">
    <property type="term" value="C:cytoplasm"/>
    <property type="evidence" value="ECO:0007669"/>
    <property type="project" value="TreeGrafter"/>
</dbReference>
<sequence>MSEVVDFYNYLHTIPEEGFQEFKTSAFLAEKLESYGYDVTRNVGEETGIIGIYDSGNPGPVVALRADMDALGHIIDGQHVSRHTCGHDGHMSMLLAAAQIIKEQQLVKRGKLKILFQPAEELGSGATSMIKGGAIDDVEYIFGAHVRPFEEAENGQASPAIHYASSCRMVIAFHGKPAHGARPHLGINALDAAVQAVNAVNAIHLKPTDNYSVKATRFLCDSGVTNAIPAEAVVTWDLRAQYNKTMDELCAKFLPAIEGAAASIGATVEVRDSFRIPAAELHDEATALLAESISAVLGESNCVEPIYTPGGEDFFFYTIEKPSLKAGFFGLGCNLRPGLHHPDMSFDTSALENGVSIWLDLVERLLGE</sequence>
<dbReference type="PANTHER" id="PTHR30575:SF3">
    <property type="entry name" value="PEPTIDASE M20 DIMERISATION DOMAIN-CONTAINING PROTEIN"/>
    <property type="match status" value="1"/>
</dbReference>
<dbReference type="RefSeq" id="WP_265138120.1">
    <property type="nucleotide sequence ID" value="NZ_CP110418.1"/>
</dbReference>
<reference evidence="3" key="1">
    <citation type="submission" date="2022-11" db="EMBL/GenBank/DDBJ databases">
        <title>Complete genome sequence of Veillonella rogosae KCOM 3468 isolated from human Subgingival dental plaque of Chronic peridontitis Lesion.</title>
        <authorList>
            <person name="Park S.-N."/>
            <person name="Lim Y.K."/>
            <person name="Kook J.-K."/>
        </authorList>
    </citation>
    <scope>NUCLEOTIDE SEQUENCE</scope>
    <source>
        <strain evidence="3">KCOM 3468</strain>
    </source>
</reference>
<dbReference type="Proteomes" id="UP001164244">
    <property type="component" value="Chromosome"/>
</dbReference>
<name>A0AA47AB23_9FIRM</name>
<feature type="binding site" evidence="1">
    <location>
        <position position="121"/>
    </location>
    <ligand>
        <name>Mn(2+)</name>
        <dbReference type="ChEBI" id="CHEBI:29035"/>
        <label>2</label>
    </ligand>
</feature>
<gene>
    <name evidence="3" type="ORF">OKW85_09830</name>
</gene>
<dbReference type="SUPFAM" id="SSF55031">
    <property type="entry name" value="Bacterial exopeptidase dimerisation domain"/>
    <property type="match status" value="1"/>
</dbReference>
<protein>
    <submittedName>
        <fullName evidence="3">Amidohydrolase</fullName>
    </submittedName>
</protein>
<dbReference type="Pfam" id="PF07687">
    <property type="entry name" value="M20_dimer"/>
    <property type="match status" value="1"/>
</dbReference>
<dbReference type="KEGG" id="vrg:OKW85_09830"/>
<dbReference type="PIRSF" id="PIRSF005962">
    <property type="entry name" value="Pept_M20D_amidohydro"/>
    <property type="match status" value="1"/>
</dbReference>
<comment type="cofactor">
    <cofactor evidence="1">
        <name>Mn(2+)</name>
        <dbReference type="ChEBI" id="CHEBI:29035"/>
    </cofactor>
    <text evidence="1">The Mn(2+) ion enhances activity.</text>
</comment>
<organism evidence="3 4">
    <name type="scientific">Veillonella rogosae</name>
    <dbReference type="NCBI Taxonomy" id="423477"/>
    <lineage>
        <taxon>Bacteria</taxon>
        <taxon>Bacillati</taxon>
        <taxon>Bacillota</taxon>
        <taxon>Negativicutes</taxon>
        <taxon>Veillonellales</taxon>
        <taxon>Veillonellaceae</taxon>
        <taxon>Veillonella</taxon>
    </lineage>
</organism>
<proteinExistence type="predicted"/>
<dbReference type="PANTHER" id="PTHR30575">
    <property type="entry name" value="PEPTIDASE M20"/>
    <property type="match status" value="1"/>
</dbReference>
<dbReference type="SUPFAM" id="SSF53187">
    <property type="entry name" value="Zn-dependent exopeptidases"/>
    <property type="match status" value="1"/>
</dbReference>
<dbReference type="GO" id="GO:0071713">
    <property type="term" value="F:para-aminobenzoyl-glutamate hydrolase activity"/>
    <property type="evidence" value="ECO:0007669"/>
    <property type="project" value="TreeGrafter"/>
</dbReference>
<dbReference type="NCBIfam" id="TIGR01891">
    <property type="entry name" value="amidohydrolases"/>
    <property type="match status" value="1"/>
</dbReference>
<dbReference type="Gene3D" id="3.40.630.10">
    <property type="entry name" value="Zn peptidases"/>
    <property type="match status" value="1"/>
</dbReference>
<dbReference type="InterPro" id="IPR052030">
    <property type="entry name" value="Peptidase_M20/M20A_hydrolases"/>
</dbReference>
<keyword evidence="1" id="KW-0479">Metal-binding</keyword>
<dbReference type="InterPro" id="IPR017439">
    <property type="entry name" value="Amidohydrolase"/>
</dbReference>
<feature type="binding site" evidence="1">
    <location>
        <position position="85"/>
    </location>
    <ligand>
        <name>Mn(2+)</name>
        <dbReference type="ChEBI" id="CHEBI:29035"/>
        <label>2</label>
    </ligand>
</feature>
<dbReference type="InterPro" id="IPR036264">
    <property type="entry name" value="Bact_exopeptidase_dim_dom"/>
</dbReference>
<feature type="domain" description="Peptidase M20 dimerisation" evidence="2">
    <location>
        <begin position="166"/>
        <end position="254"/>
    </location>
</feature>
<dbReference type="Pfam" id="PF01546">
    <property type="entry name" value="Peptidase_M20"/>
    <property type="match status" value="1"/>
</dbReference>
<evidence type="ECO:0000259" key="2">
    <source>
        <dbReference type="Pfam" id="PF07687"/>
    </source>
</evidence>
<feature type="binding site" evidence="1">
    <location>
        <position position="145"/>
    </location>
    <ligand>
        <name>Mn(2+)</name>
        <dbReference type="ChEBI" id="CHEBI:29035"/>
        <label>2</label>
    </ligand>
</feature>
<evidence type="ECO:0000256" key="1">
    <source>
        <dbReference type="PIRSR" id="PIRSR005962-1"/>
    </source>
</evidence>
<dbReference type="EMBL" id="CP110418">
    <property type="protein sequence ID" value="UZG50973.1"/>
    <property type="molecule type" value="Genomic_DNA"/>
</dbReference>
<keyword evidence="1" id="KW-0464">Manganese</keyword>
<accession>A0AA47AB23</accession>
<evidence type="ECO:0000313" key="4">
    <source>
        <dbReference type="Proteomes" id="UP001164244"/>
    </source>
</evidence>
<dbReference type="GO" id="GO:0046657">
    <property type="term" value="P:folic acid catabolic process"/>
    <property type="evidence" value="ECO:0007669"/>
    <property type="project" value="TreeGrafter"/>
</dbReference>